<reference evidence="6" key="1">
    <citation type="submission" date="2020-05" db="EMBL/GenBank/DDBJ databases">
        <title>WGS assembly of Panicum virgatum.</title>
        <authorList>
            <person name="Lovell J.T."/>
            <person name="Jenkins J."/>
            <person name="Shu S."/>
            <person name="Juenger T.E."/>
            <person name="Schmutz J."/>
        </authorList>
    </citation>
    <scope>NUCLEOTIDE SEQUENCE</scope>
    <source>
        <strain evidence="6">AP13</strain>
    </source>
</reference>
<feature type="domain" description="Glycosyl transferase 64" evidence="5">
    <location>
        <begin position="26"/>
        <end position="188"/>
    </location>
</feature>
<evidence type="ECO:0000313" key="7">
    <source>
        <dbReference type="Proteomes" id="UP000823388"/>
    </source>
</evidence>
<keyword evidence="4" id="KW-1133">Transmembrane helix</keyword>
<comment type="caution">
    <text evidence="6">The sequence shown here is derived from an EMBL/GenBank/DDBJ whole genome shotgun (WGS) entry which is preliminary data.</text>
</comment>
<dbReference type="InterPro" id="IPR029044">
    <property type="entry name" value="Nucleotide-diphossugar_trans"/>
</dbReference>
<dbReference type="Gene3D" id="3.90.550.10">
    <property type="entry name" value="Spore Coat Polysaccharide Biosynthesis Protein SpsA, Chain A"/>
    <property type="match status" value="1"/>
</dbReference>
<proteinExistence type="inferred from homology"/>
<evidence type="ECO:0000256" key="4">
    <source>
        <dbReference type="SAM" id="Phobius"/>
    </source>
</evidence>
<evidence type="ECO:0000256" key="2">
    <source>
        <dbReference type="ARBA" id="ARBA00022679"/>
    </source>
</evidence>
<comment type="similarity">
    <text evidence="1">Belongs to the glycosyltransferase 64 family.</text>
</comment>
<sequence>MAWRRTPPAPRRTAPARPSLRPDRLTVLLNGYSERRLPLLRAVVGAYATHPLVLTVVVLLWCNPSTPDRLLCGAAGGFPPGVTLRHAASASLNARFLLWPCDIRTAAVADDDVLPDAAALSFAFAAWQQHSVGRTGAGPLIGFFPRSHYLDLARGRWAYAGPQPGRSRSMVLTKFMLLRADLLHKYSCSPELAAACAVWTGSTTVRTSS</sequence>
<dbReference type="AlphaFoldDB" id="A0A8T0NJ94"/>
<gene>
    <name evidence="6" type="ORF">PVAP13_9KG251000</name>
</gene>
<feature type="transmembrane region" description="Helical" evidence="4">
    <location>
        <begin position="39"/>
        <end position="61"/>
    </location>
</feature>
<keyword evidence="3" id="KW-1015">Disulfide bond</keyword>
<name>A0A8T0NJ94_PANVG</name>
<keyword evidence="4" id="KW-0812">Transmembrane</keyword>
<evidence type="ECO:0000313" key="6">
    <source>
        <dbReference type="EMBL" id="KAG2549457.1"/>
    </source>
</evidence>
<dbReference type="PANTHER" id="PTHR48409:SF1">
    <property type="entry name" value="GLYCOSYLTRANSFERASE FAMILY PROTEIN 64 C3"/>
    <property type="match status" value="1"/>
</dbReference>
<keyword evidence="7" id="KW-1185">Reference proteome</keyword>
<dbReference type="PANTHER" id="PTHR48409">
    <property type="entry name" value="GLYCOSYLTRANSFERASE FAMILY PROTEIN 64 C3"/>
    <property type="match status" value="1"/>
</dbReference>
<dbReference type="GO" id="GO:0016020">
    <property type="term" value="C:membrane"/>
    <property type="evidence" value="ECO:0007669"/>
    <property type="project" value="InterPro"/>
</dbReference>
<evidence type="ECO:0000256" key="1">
    <source>
        <dbReference type="ARBA" id="ARBA00008700"/>
    </source>
</evidence>
<dbReference type="InterPro" id="IPR053318">
    <property type="entry name" value="GT64"/>
</dbReference>
<dbReference type="InterPro" id="IPR015338">
    <property type="entry name" value="GT64_dom"/>
</dbReference>
<keyword evidence="2" id="KW-0808">Transferase</keyword>
<dbReference type="Proteomes" id="UP000823388">
    <property type="component" value="Chromosome 9K"/>
</dbReference>
<accession>A0A8T0NJ94</accession>
<dbReference type="GO" id="GO:0016757">
    <property type="term" value="F:glycosyltransferase activity"/>
    <property type="evidence" value="ECO:0007669"/>
    <property type="project" value="InterPro"/>
</dbReference>
<dbReference type="Pfam" id="PF09258">
    <property type="entry name" value="Glyco_transf_64"/>
    <property type="match status" value="1"/>
</dbReference>
<dbReference type="EMBL" id="CM029053">
    <property type="protein sequence ID" value="KAG2549457.1"/>
    <property type="molecule type" value="Genomic_DNA"/>
</dbReference>
<organism evidence="6 7">
    <name type="scientific">Panicum virgatum</name>
    <name type="common">Blackwell switchgrass</name>
    <dbReference type="NCBI Taxonomy" id="38727"/>
    <lineage>
        <taxon>Eukaryota</taxon>
        <taxon>Viridiplantae</taxon>
        <taxon>Streptophyta</taxon>
        <taxon>Embryophyta</taxon>
        <taxon>Tracheophyta</taxon>
        <taxon>Spermatophyta</taxon>
        <taxon>Magnoliopsida</taxon>
        <taxon>Liliopsida</taxon>
        <taxon>Poales</taxon>
        <taxon>Poaceae</taxon>
        <taxon>PACMAD clade</taxon>
        <taxon>Panicoideae</taxon>
        <taxon>Panicodae</taxon>
        <taxon>Paniceae</taxon>
        <taxon>Panicinae</taxon>
        <taxon>Panicum</taxon>
        <taxon>Panicum sect. Hiantes</taxon>
    </lineage>
</organism>
<keyword evidence="4" id="KW-0472">Membrane</keyword>
<evidence type="ECO:0000259" key="5">
    <source>
        <dbReference type="Pfam" id="PF09258"/>
    </source>
</evidence>
<protein>
    <recommendedName>
        <fullName evidence="5">Glycosyl transferase 64 domain-containing protein</fullName>
    </recommendedName>
</protein>
<evidence type="ECO:0000256" key="3">
    <source>
        <dbReference type="ARBA" id="ARBA00023157"/>
    </source>
</evidence>